<feature type="non-terminal residue" evidence="1">
    <location>
        <position position="43"/>
    </location>
</feature>
<sequence length="43" mass="5053">MLNNIKFGRILKKRGRSTPIDLQEILNPDLILCYINNLIKLEK</sequence>
<gene>
    <name evidence="1" type="ORF">S03H2_71049</name>
</gene>
<protein>
    <submittedName>
        <fullName evidence="1">Uncharacterized protein</fullName>
    </submittedName>
</protein>
<dbReference type="EMBL" id="BARU01047404">
    <property type="protein sequence ID" value="GAH99036.1"/>
    <property type="molecule type" value="Genomic_DNA"/>
</dbReference>
<organism evidence="1">
    <name type="scientific">marine sediment metagenome</name>
    <dbReference type="NCBI Taxonomy" id="412755"/>
    <lineage>
        <taxon>unclassified sequences</taxon>
        <taxon>metagenomes</taxon>
        <taxon>ecological metagenomes</taxon>
    </lineage>
</organism>
<comment type="caution">
    <text evidence="1">The sequence shown here is derived from an EMBL/GenBank/DDBJ whole genome shotgun (WGS) entry which is preliminary data.</text>
</comment>
<reference evidence="1" key="1">
    <citation type="journal article" date="2014" name="Front. Microbiol.">
        <title>High frequency of phylogenetically diverse reductive dehalogenase-homologous genes in deep subseafloor sedimentary metagenomes.</title>
        <authorList>
            <person name="Kawai M."/>
            <person name="Futagami T."/>
            <person name="Toyoda A."/>
            <person name="Takaki Y."/>
            <person name="Nishi S."/>
            <person name="Hori S."/>
            <person name="Arai W."/>
            <person name="Tsubouchi T."/>
            <person name="Morono Y."/>
            <person name="Uchiyama I."/>
            <person name="Ito T."/>
            <person name="Fujiyama A."/>
            <person name="Inagaki F."/>
            <person name="Takami H."/>
        </authorList>
    </citation>
    <scope>NUCLEOTIDE SEQUENCE</scope>
    <source>
        <strain evidence="1">Expedition CK06-06</strain>
    </source>
</reference>
<accession>X1JWD1</accession>
<evidence type="ECO:0000313" key="1">
    <source>
        <dbReference type="EMBL" id="GAH99036.1"/>
    </source>
</evidence>
<dbReference type="AlphaFoldDB" id="X1JWD1"/>
<name>X1JWD1_9ZZZZ</name>
<proteinExistence type="predicted"/>